<keyword evidence="5" id="KW-1185">Reference proteome</keyword>
<dbReference type="PANTHER" id="PTHR43877">
    <property type="entry name" value="AMINOALKYLPHOSPHONATE N-ACETYLTRANSFERASE-RELATED-RELATED"/>
    <property type="match status" value="1"/>
</dbReference>
<keyword evidence="1 4" id="KW-0808">Transferase</keyword>
<proteinExistence type="predicted"/>
<organism evidence="4 5">
    <name type="scientific">Prauserella isguenensis</name>
    <dbReference type="NCBI Taxonomy" id="1470180"/>
    <lineage>
        <taxon>Bacteria</taxon>
        <taxon>Bacillati</taxon>
        <taxon>Actinomycetota</taxon>
        <taxon>Actinomycetes</taxon>
        <taxon>Pseudonocardiales</taxon>
        <taxon>Pseudonocardiaceae</taxon>
        <taxon>Prauserella</taxon>
    </lineage>
</organism>
<evidence type="ECO:0000256" key="2">
    <source>
        <dbReference type="ARBA" id="ARBA00023315"/>
    </source>
</evidence>
<gene>
    <name evidence="4" type="ORF">FHS23_002363</name>
</gene>
<protein>
    <submittedName>
        <fullName evidence="4">GNAT superfamily N-acetyltransferase</fullName>
    </submittedName>
</protein>
<dbReference type="AlphaFoldDB" id="A0A839S2Q7"/>
<evidence type="ECO:0000313" key="4">
    <source>
        <dbReference type="EMBL" id="MBB3051340.1"/>
    </source>
</evidence>
<evidence type="ECO:0000313" key="5">
    <source>
        <dbReference type="Proteomes" id="UP000550714"/>
    </source>
</evidence>
<dbReference type="InterPro" id="IPR016181">
    <property type="entry name" value="Acyl_CoA_acyltransferase"/>
</dbReference>
<feature type="domain" description="N-acetyltransferase" evidence="3">
    <location>
        <begin position="20"/>
        <end position="177"/>
    </location>
</feature>
<dbReference type="Gene3D" id="3.40.630.30">
    <property type="match status" value="1"/>
</dbReference>
<dbReference type="PROSITE" id="PS51186">
    <property type="entry name" value="GNAT"/>
    <property type="match status" value="1"/>
</dbReference>
<evidence type="ECO:0000256" key="1">
    <source>
        <dbReference type="ARBA" id="ARBA00022679"/>
    </source>
</evidence>
<dbReference type="SUPFAM" id="SSF55729">
    <property type="entry name" value="Acyl-CoA N-acyltransferases (Nat)"/>
    <property type="match status" value="1"/>
</dbReference>
<accession>A0A839S2Q7</accession>
<dbReference type="InterPro" id="IPR000182">
    <property type="entry name" value="GNAT_dom"/>
</dbReference>
<name>A0A839S2Q7_9PSEU</name>
<dbReference type="EMBL" id="JACHWU010000002">
    <property type="protein sequence ID" value="MBB3051340.1"/>
    <property type="molecule type" value="Genomic_DNA"/>
</dbReference>
<reference evidence="4 5" key="1">
    <citation type="submission" date="2020-08" db="EMBL/GenBank/DDBJ databases">
        <title>Genomic Encyclopedia of Type Strains, Phase III (KMG-III): the genomes of soil and plant-associated and newly described type strains.</title>
        <authorList>
            <person name="Whitman W."/>
        </authorList>
    </citation>
    <scope>NUCLEOTIDE SEQUENCE [LARGE SCALE GENOMIC DNA]</scope>
    <source>
        <strain evidence="4 5">CECT 8577</strain>
    </source>
</reference>
<evidence type="ECO:0000259" key="3">
    <source>
        <dbReference type="PROSITE" id="PS51186"/>
    </source>
</evidence>
<dbReference type="Proteomes" id="UP000550714">
    <property type="component" value="Unassembled WGS sequence"/>
</dbReference>
<sequence>MTDATVRVAGPDDAADIAAIQVRTWRVAYAETLGQETVDALDEAALADEWTRAVDHPASTVYVAREGATTVGFCAAGPAPADDTAAADGSPPADAAEVALIATVLVEPRWGRRGHGGRLFGSAATDLRSMGLTRGVTWVSQSDSAALSFFRGIGWNPDGTVRTLDTGQQTVRELRLTGGLDVRFDH</sequence>
<dbReference type="Pfam" id="PF00583">
    <property type="entry name" value="Acetyltransf_1"/>
    <property type="match status" value="1"/>
</dbReference>
<keyword evidence="2" id="KW-0012">Acyltransferase</keyword>
<dbReference type="RefSeq" id="WP_183653046.1">
    <property type="nucleotide sequence ID" value="NZ_JACHWU010000002.1"/>
</dbReference>
<dbReference type="GO" id="GO:0016747">
    <property type="term" value="F:acyltransferase activity, transferring groups other than amino-acyl groups"/>
    <property type="evidence" value="ECO:0007669"/>
    <property type="project" value="InterPro"/>
</dbReference>
<comment type="caution">
    <text evidence="4">The sequence shown here is derived from an EMBL/GenBank/DDBJ whole genome shotgun (WGS) entry which is preliminary data.</text>
</comment>
<dbReference type="InterPro" id="IPR050832">
    <property type="entry name" value="Bact_Acetyltransf"/>
</dbReference>